<organism evidence="1 2">
    <name type="scientific">Halobellus salinus</name>
    <dbReference type="NCBI Taxonomy" id="931585"/>
    <lineage>
        <taxon>Archaea</taxon>
        <taxon>Methanobacteriati</taxon>
        <taxon>Methanobacteriota</taxon>
        <taxon>Stenosarchaea group</taxon>
        <taxon>Halobacteria</taxon>
        <taxon>Halobacteriales</taxon>
        <taxon>Haloferacaceae</taxon>
        <taxon>Halobellus</taxon>
    </lineage>
</organism>
<dbReference type="RefSeq" id="WP_188785869.1">
    <property type="nucleotide sequence ID" value="NZ_BMOC01000002.1"/>
</dbReference>
<dbReference type="AlphaFoldDB" id="A0A830EMK8"/>
<evidence type="ECO:0008006" key="3">
    <source>
        <dbReference type="Google" id="ProtNLM"/>
    </source>
</evidence>
<proteinExistence type="predicted"/>
<reference evidence="1" key="1">
    <citation type="journal article" date="2014" name="Int. J. Syst. Evol. Microbiol.">
        <title>Complete genome sequence of Corynebacterium casei LMG S-19264T (=DSM 44701T), isolated from a smear-ripened cheese.</title>
        <authorList>
            <consortium name="US DOE Joint Genome Institute (JGI-PGF)"/>
            <person name="Walter F."/>
            <person name="Albersmeier A."/>
            <person name="Kalinowski J."/>
            <person name="Ruckert C."/>
        </authorList>
    </citation>
    <scope>NUCLEOTIDE SEQUENCE</scope>
    <source>
        <strain evidence="1">JCM 14359</strain>
    </source>
</reference>
<protein>
    <recommendedName>
        <fullName evidence="3">TFIIB-type zinc ribbon-containing protein</fullName>
    </recommendedName>
</protein>
<reference evidence="1" key="2">
    <citation type="submission" date="2020-09" db="EMBL/GenBank/DDBJ databases">
        <authorList>
            <person name="Sun Q."/>
            <person name="Ohkuma M."/>
        </authorList>
    </citation>
    <scope>NUCLEOTIDE SEQUENCE</scope>
    <source>
        <strain evidence="1">JCM 14359</strain>
    </source>
</reference>
<sequence>MRIRGCRRCRDCGREWSYFDTGSVACPGCGSLRSVGTGERQRHTDAPVDLDLSEHRVALGDDADVGSVADELKTTLRDYVRQRGFVRGGDLRAVDDTLLAAAELLHAVDVLERIRGDPDEAIQLYVLGLLSGADAGDRPEPSAVPDAMADARGLAYAEVLDRFCTDVGTWLDEYPDPAAERVRRSLDTHIRRVNAVYGDVPPAESEALVRAARALVSYLTTDDEAALSTARGRLSELG</sequence>
<evidence type="ECO:0000313" key="1">
    <source>
        <dbReference type="EMBL" id="GGI98621.1"/>
    </source>
</evidence>
<keyword evidence="2" id="KW-1185">Reference proteome</keyword>
<dbReference type="Proteomes" id="UP000653099">
    <property type="component" value="Unassembled WGS sequence"/>
</dbReference>
<evidence type="ECO:0000313" key="2">
    <source>
        <dbReference type="Proteomes" id="UP000653099"/>
    </source>
</evidence>
<comment type="caution">
    <text evidence="1">The sequence shown here is derived from an EMBL/GenBank/DDBJ whole genome shotgun (WGS) entry which is preliminary data.</text>
</comment>
<accession>A0A830EMK8</accession>
<dbReference type="EMBL" id="BMOC01000002">
    <property type="protein sequence ID" value="GGI98621.1"/>
    <property type="molecule type" value="Genomic_DNA"/>
</dbReference>
<dbReference type="Pfam" id="PF23430">
    <property type="entry name" value="DUF7117"/>
    <property type="match status" value="1"/>
</dbReference>
<dbReference type="OrthoDB" id="341613at2157"/>
<name>A0A830EMK8_9EURY</name>
<gene>
    <name evidence="1" type="ORF">GCM10008995_05630</name>
</gene>
<dbReference type="InterPro" id="IPR055541">
    <property type="entry name" value="DUF7117"/>
</dbReference>